<evidence type="ECO:0000256" key="2">
    <source>
        <dbReference type="ARBA" id="ARBA00046280"/>
    </source>
</evidence>
<dbReference type="GO" id="GO:0012505">
    <property type="term" value="C:endomembrane system"/>
    <property type="evidence" value="ECO:0007669"/>
    <property type="project" value="UniProtKB-SubCell"/>
</dbReference>
<evidence type="ECO:0000259" key="4">
    <source>
        <dbReference type="Pfam" id="PF09177"/>
    </source>
</evidence>
<dbReference type="GO" id="GO:0048193">
    <property type="term" value="P:Golgi vesicle transport"/>
    <property type="evidence" value="ECO:0007669"/>
    <property type="project" value="InterPro"/>
</dbReference>
<keyword evidence="6" id="KW-1185">Reference proteome</keyword>
<feature type="compositionally biased region" description="Gly residues" evidence="3">
    <location>
        <begin position="203"/>
        <end position="238"/>
    </location>
</feature>
<feature type="domain" description="Syntaxin 6/10/61 N-terminal" evidence="4">
    <location>
        <begin position="14"/>
        <end position="96"/>
    </location>
</feature>
<protein>
    <recommendedName>
        <fullName evidence="4">Syntaxin 6/10/61 N-terminal domain-containing protein</fullName>
    </recommendedName>
</protein>
<dbReference type="InterPro" id="IPR010989">
    <property type="entry name" value="SNARE"/>
</dbReference>
<sequence>MELEPADAPPRGPDPFNAAEEVVDRVLRHVQRLQSSAQAGDADAARRLPAALASLEDQLSALDAAVAQMARAPERFGLPPSTVRRRRELVEALRLEAAAVARAASGGAAATSVAGDGGGAAGRAGGGREASGSEEFQDVDLGAAGSGRLNGGTDTAKASRWYSDHISAAKQPQRQPPPSPPYSFNTRTAVPSNPAAAARRGGDQGSGGGGRGGGAYGSGSSGYGGGGSGRAYGGGGGAGDEEGYLHQEMQRHMMREQDEMLGDIEMQVGR</sequence>
<evidence type="ECO:0000256" key="3">
    <source>
        <dbReference type="SAM" id="MobiDB-lite"/>
    </source>
</evidence>
<feature type="compositionally biased region" description="Gly residues" evidence="3">
    <location>
        <begin position="115"/>
        <end position="129"/>
    </location>
</feature>
<accession>A0A0D2J9R7</accession>
<dbReference type="EMBL" id="KK102972">
    <property type="protein sequence ID" value="KIY96502.1"/>
    <property type="molecule type" value="Genomic_DNA"/>
</dbReference>
<comment type="subcellular location">
    <subcellularLocation>
        <location evidence="2">Endomembrane system</location>
        <topology evidence="2">Single-pass type IV membrane protein</topology>
    </subcellularLocation>
</comment>
<dbReference type="InterPro" id="IPR015260">
    <property type="entry name" value="Syntaxin-6/10/61_N"/>
</dbReference>
<dbReference type="STRING" id="145388.A0A0D2J9R7"/>
<dbReference type="Pfam" id="PF09177">
    <property type="entry name" value="STX6_10_61_N"/>
    <property type="match status" value="1"/>
</dbReference>
<reference evidence="5 6" key="1">
    <citation type="journal article" date="2013" name="BMC Genomics">
        <title>Reconstruction of the lipid metabolism for the microalga Monoraphidium neglectum from its genome sequence reveals characteristics suitable for biofuel production.</title>
        <authorList>
            <person name="Bogen C."/>
            <person name="Al-Dilaimi A."/>
            <person name="Albersmeier A."/>
            <person name="Wichmann J."/>
            <person name="Grundmann M."/>
            <person name="Rupp O."/>
            <person name="Lauersen K.J."/>
            <person name="Blifernez-Klassen O."/>
            <person name="Kalinowski J."/>
            <person name="Goesmann A."/>
            <person name="Mussgnug J.H."/>
            <person name="Kruse O."/>
        </authorList>
    </citation>
    <scope>NUCLEOTIDE SEQUENCE [LARGE SCALE GENOMIC DNA]</scope>
    <source>
        <strain evidence="5 6">SAG 48.87</strain>
    </source>
</reference>
<name>A0A0D2J9R7_9CHLO</name>
<keyword evidence="1" id="KW-0653">Protein transport</keyword>
<dbReference type="GeneID" id="25728723"/>
<dbReference type="Gene3D" id="1.20.58.90">
    <property type="match status" value="1"/>
</dbReference>
<evidence type="ECO:0000313" key="5">
    <source>
        <dbReference type="EMBL" id="KIY96502.1"/>
    </source>
</evidence>
<proteinExistence type="predicted"/>
<evidence type="ECO:0000256" key="1">
    <source>
        <dbReference type="ARBA" id="ARBA00022927"/>
    </source>
</evidence>
<evidence type="ECO:0000313" key="6">
    <source>
        <dbReference type="Proteomes" id="UP000054498"/>
    </source>
</evidence>
<dbReference type="GO" id="GO:0015031">
    <property type="term" value="P:protein transport"/>
    <property type="evidence" value="ECO:0007669"/>
    <property type="project" value="UniProtKB-KW"/>
</dbReference>
<keyword evidence="1" id="KW-0813">Transport</keyword>
<gene>
    <name evidence="5" type="ORF">MNEG_11459</name>
</gene>
<dbReference type="Proteomes" id="UP000054498">
    <property type="component" value="Unassembled WGS sequence"/>
</dbReference>
<feature type="compositionally biased region" description="Polar residues" evidence="3">
    <location>
        <begin position="182"/>
        <end position="191"/>
    </location>
</feature>
<feature type="region of interest" description="Disordered" evidence="3">
    <location>
        <begin position="106"/>
        <end position="134"/>
    </location>
</feature>
<dbReference type="RefSeq" id="XP_013895522.1">
    <property type="nucleotide sequence ID" value="XM_014040068.1"/>
</dbReference>
<dbReference type="GO" id="GO:0016020">
    <property type="term" value="C:membrane"/>
    <property type="evidence" value="ECO:0007669"/>
    <property type="project" value="InterPro"/>
</dbReference>
<dbReference type="AlphaFoldDB" id="A0A0D2J9R7"/>
<feature type="region of interest" description="Disordered" evidence="3">
    <location>
        <begin position="167"/>
        <end position="246"/>
    </location>
</feature>
<dbReference type="SUPFAM" id="SSF47661">
    <property type="entry name" value="t-snare proteins"/>
    <property type="match status" value="1"/>
</dbReference>
<dbReference type="KEGG" id="mng:MNEG_11459"/>
<organism evidence="5 6">
    <name type="scientific">Monoraphidium neglectum</name>
    <dbReference type="NCBI Taxonomy" id="145388"/>
    <lineage>
        <taxon>Eukaryota</taxon>
        <taxon>Viridiplantae</taxon>
        <taxon>Chlorophyta</taxon>
        <taxon>core chlorophytes</taxon>
        <taxon>Chlorophyceae</taxon>
        <taxon>CS clade</taxon>
        <taxon>Sphaeropleales</taxon>
        <taxon>Selenastraceae</taxon>
        <taxon>Monoraphidium</taxon>
    </lineage>
</organism>